<dbReference type="Proteomes" id="UP000183407">
    <property type="component" value="Unassembled WGS sequence"/>
</dbReference>
<keyword evidence="1" id="KW-0678">Repressor</keyword>
<reference evidence="7" key="1">
    <citation type="submission" date="2016-10" db="EMBL/GenBank/DDBJ databases">
        <authorList>
            <person name="Varghese N."/>
        </authorList>
    </citation>
    <scope>NUCLEOTIDE SEQUENCE [LARGE SCALE GENOMIC DNA]</scope>
    <source>
        <strain evidence="7">DSM 44719</strain>
    </source>
</reference>
<gene>
    <name evidence="6" type="ORF">SAMN04490220_8922</name>
</gene>
<sequence>MGTYRISQLADISEVPATTLRFYETAGLLSAERTASGYRVYGDGAVERLAFISSATHLGLPLEEIGICSRSGISESVPRCVSGCFRWSPIGSPTSTTELSRRRISDCR</sequence>
<name>A0A1H5MFE2_RHOJO</name>
<keyword evidence="2" id="KW-0805">Transcription regulation</keyword>
<accession>A0A1H5MFE2</accession>
<dbReference type="Gene3D" id="1.10.1660.10">
    <property type="match status" value="1"/>
</dbReference>
<dbReference type="PRINTS" id="PR00040">
    <property type="entry name" value="HTHMERR"/>
</dbReference>
<dbReference type="SUPFAM" id="SSF46955">
    <property type="entry name" value="Putative DNA-binding domain"/>
    <property type="match status" value="1"/>
</dbReference>
<keyword evidence="4" id="KW-0804">Transcription</keyword>
<dbReference type="InterPro" id="IPR000551">
    <property type="entry name" value="MerR-type_HTH_dom"/>
</dbReference>
<dbReference type="RefSeq" id="WP_240320098.1">
    <property type="nucleotide sequence ID" value="NZ_FNTL01000005.1"/>
</dbReference>
<proteinExistence type="predicted"/>
<dbReference type="CDD" id="cd00592">
    <property type="entry name" value="HTH_MerR-like"/>
    <property type="match status" value="1"/>
</dbReference>
<evidence type="ECO:0000313" key="6">
    <source>
        <dbReference type="EMBL" id="SEE87873.1"/>
    </source>
</evidence>
<dbReference type="SMART" id="SM00422">
    <property type="entry name" value="HTH_MERR"/>
    <property type="match status" value="1"/>
</dbReference>
<keyword evidence="3" id="KW-0238">DNA-binding</keyword>
<dbReference type="AlphaFoldDB" id="A0A1H5MFE2"/>
<dbReference type="PANTHER" id="PTHR30204:SF69">
    <property type="entry name" value="MERR-FAMILY TRANSCRIPTIONAL REGULATOR"/>
    <property type="match status" value="1"/>
</dbReference>
<organism evidence="6 7">
    <name type="scientific">Rhodococcus jostii</name>
    <dbReference type="NCBI Taxonomy" id="132919"/>
    <lineage>
        <taxon>Bacteria</taxon>
        <taxon>Bacillati</taxon>
        <taxon>Actinomycetota</taxon>
        <taxon>Actinomycetes</taxon>
        <taxon>Mycobacteriales</taxon>
        <taxon>Nocardiaceae</taxon>
        <taxon>Rhodococcus</taxon>
    </lineage>
</organism>
<evidence type="ECO:0000256" key="2">
    <source>
        <dbReference type="ARBA" id="ARBA00023015"/>
    </source>
</evidence>
<dbReference type="InterPro" id="IPR009061">
    <property type="entry name" value="DNA-bd_dom_put_sf"/>
</dbReference>
<evidence type="ECO:0000313" key="7">
    <source>
        <dbReference type="Proteomes" id="UP000183407"/>
    </source>
</evidence>
<dbReference type="EMBL" id="FNTL01000005">
    <property type="protein sequence ID" value="SEE87873.1"/>
    <property type="molecule type" value="Genomic_DNA"/>
</dbReference>
<evidence type="ECO:0000259" key="5">
    <source>
        <dbReference type="PROSITE" id="PS50937"/>
    </source>
</evidence>
<evidence type="ECO:0000256" key="4">
    <source>
        <dbReference type="ARBA" id="ARBA00023163"/>
    </source>
</evidence>
<evidence type="ECO:0000256" key="3">
    <source>
        <dbReference type="ARBA" id="ARBA00023125"/>
    </source>
</evidence>
<protein>
    <submittedName>
        <fullName evidence="6">MerR HTH family regulatory protein</fullName>
    </submittedName>
</protein>
<feature type="domain" description="HTH merR-type" evidence="5">
    <location>
        <begin position="3"/>
        <end position="71"/>
    </location>
</feature>
<dbReference type="InterPro" id="IPR047057">
    <property type="entry name" value="MerR_fam"/>
</dbReference>
<dbReference type="PROSITE" id="PS50937">
    <property type="entry name" value="HTH_MERR_2"/>
    <property type="match status" value="1"/>
</dbReference>
<evidence type="ECO:0000256" key="1">
    <source>
        <dbReference type="ARBA" id="ARBA00022491"/>
    </source>
</evidence>
<dbReference type="GO" id="GO:0003677">
    <property type="term" value="F:DNA binding"/>
    <property type="evidence" value="ECO:0007669"/>
    <property type="project" value="UniProtKB-KW"/>
</dbReference>
<dbReference type="Pfam" id="PF13411">
    <property type="entry name" value="MerR_1"/>
    <property type="match status" value="1"/>
</dbReference>
<dbReference type="GO" id="GO:0003700">
    <property type="term" value="F:DNA-binding transcription factor activity"/>
    <property type="evidence" value="ECO:0007669"/>
    <property type="project" value="InterPro"/>
</dbReference>
<dbReference type="PANTHER" id="PTHR30204">
    <property type="entry name" value="REDOX-CYCLING DRUG-SENSING TRANSCRIPTIONAL ACTIVATOR SOXR"/>
    <property type="match status" value="1"/>
</dbReference>